<dbReference type="EMBL" id="CP001737">
    <property type="protein sequence ID" value="ACV77934.1"/>
    <property type="molecule type" value="Genomic_DNA"/>
</dbReference>
<dbReference type="GO" id="GO:0004497">
    <property type="term" value="F:monooxygenase activity"/>
    <property type="evidence" value="ECO:0007669"/>
    <property type="project" value="UniProtKB-KW"/>
</dbReference>
<keyword evidence="2" id="KW-0503">Monooxygenase</keyword>
<dbReference type="AlphaFoldDB" id="C8XF48"/>
<keyword evidence="3" id="KW-1185">Reference proteome</keyword>
<dbReference type="STRING" id="479431.Namu_1538"/>
<dbReference type="KEGG" id="nml:Namu_1538"/>
<dbReference type="HOGENOM" id="CLU_028028_2_0_11"/>
<dbReference type="RefSeq" id="WP_015746840.1">
    <property type="nucleotide sequence ID" value="NC_013235.1"/>
</dbReference>
<dbReference type="PANTHER" id="PTHR43422:SF3">
    <property type="entry name" value="THIAMINE THIAZOLE SYNTHASE"/>
    <property type="match status" value="1"/>
</dbReference>
<protein>
    <submittedName>
        <fullName evidence="2">Monooxygenase FAD-binding</fullName>
    </submittedName>
</protein>
<proteinExistence type="predicted"/>
<sequence precursor="true">MPTSPALDTVAVIGASVAGLLAAAAVAPHARRVVVLDRDVLPAGPATRPGTPHARHSHALLASGRASIEHLLPGFTDQVIADGGISNGDLGRAGRWWIGGGLISDCDLGVRGLGASRLELEHVVRDRVRELPTVEIHDEVDVLGLRGDATRVTGVQTSGAGGQDRTIGADLVIDASGRSGRAGRWFPRIGARPPVQERIVVGLRYITIHVPARDDDLGGRSFLVAAATPAVPRGGVALRQEDGTWTITLFAYADQPVPQDPDGLISFAGGLVTPDIASLLRDRPAAHPAWTYHFPDCRRRRFPALPAGYLAIGDAICSIDPTFGQGMSLAALQALALRSALDRTGSVAGYPAVAARIADQAWQLVAGAVGALPGVLAPSPGVVGRVLGRYVRRVQRAARHDPAVAAALIRVTALLEPPPSLLAPAVVARVLRPARPSKLIMGGVPLSGTDNGTPPMINTTEPGPHVGSGRG</sequence>
<dbReference type="SUPFAM" id="SSF51905">
    <property type="entry name" value="FAD/NAD(P)-binding domain"/>
    <property type="match status" value="1"/>
</dbReference>
<feature type="compositionally biased region" description="Polar residues" evidence="1">
    <location>
        <begin position="448"/>
        <end position="461"/>
    </location>
</feature>
<gene>
    <name evidence="2" type="ordered locus">Namu_1538</name>
</gene>
<reference evidence="3" key="1">
    <citation type="submission" date="2009-09" db="EMBL/GenBank/DDBJ databases">
        <title>The complete genome of Nakamurella multipartita DSM 44233.</title>
        <authorList>
            <consortium name="US DOE Joint Genome Institute (JGI-PGF)"/>
            <person name="Lucas S."/>
            <person name="Copeland A."/>
            <person name="Lapidus A."/>
            <person name="Glavina del Rio T."/>
            <person name="Dalin E."/>
            <person name="Tice H."/>
            <person name="Bruce D."/>
            <person name="Goodwin L."/>
            <person name="Pitluck S."/>
            <person name="Kyrpides N."/>
            <person name="Mavromatis K."/>
            <person name="Ivanova N."/>
            <person name="Ovchinnikova G."/>
            <person name="Sims D."/>
            <person name="Meincke L."/>
            <person name="Brettin T."/>
            <person name="Detter J.C."/>
            <person name="Han C."/>
            <person name="Larimer F."/>
            <person name="Land M."/>
            <person name="Hauser L."/>
            <person name="Markowitz V."/>
            <person name="Cheng J.-F."/>
            <person name="Hugenholtz P."/>
            <person name="Woyke T."/>
            <person name="Wu D."/>
            <person name="Klenk H.-P."/>
            <person name="Eisen J.A."/>
        </authorList>
    </citation>
    <scope>NUCLEOTIDE SEQUENCE [LARGE SCALE GENOMIC DNA]</scope>
    <source>
        <strain evidence="3">ATCC 700099 / DSM 44233 / CIP 104796 / JCM 9543 / NBRC 105858 / Y-104</strain>
    </source>
</reference>
<evidence type="ECO:0000313" key="2">
    <source>
        <dbReference type="EMBL" id="ACV77934.1"/>
    </source>
</evidence>
<dbReference type="PANTHER" id="PTHR43422">
    <property type="entry name" value="THIAMINE THIAZOLE SYNTHASE"/>
    <property type="match status" value="1"/>
</dbReference>
<name>C8XF48_NAKMY</name>
<evidence type="ECO:0000313" key="3">
    <source>
        <dbReference type="Proteomes" id="UP000002218"/>
    </source>
</evidence>
<dbReference type="OrthoDB" id="9790035at2"/>
<evidence type="ECO:0000256" key="1">
    <source>
        <dbReference type="SAM" id="MobiDB-lite"/>
    </source>
</evidence>
<reference evidence="2 3" key="2">
    <citation type="journal article" date="2010" name="Stand. Genomic Sci.">
        <title>Complete genome sequence of Nakamurella multipartita type strain (Y-104).</title>
        <authorList>
            <person name="Tice H."/>
            <person name="Mayilraj S."/>
            <person name="Sims D."/>
            <person name="Lapidus A."/>
            <person name="Nolan M."/>
            <person name="Lucas S."/>
            <person name="Glavina Del Rio T."/>
            <person name="Copeland A."/>
            <person name="Cheng J.F."/>
            <person name="Meincke L."/>
            <person name="Bruce D."/>
            <person name="Goodwin L."/>
            <person name="Pitluck S."/>
            <person name="Ivanova N."/>
            <person name="Mavromatis K."/>
            <person name="Ovchinnikova G."/>
            <person name="Pati A."/>
            <person name="Chen A."/>
            <person name="Palaniappan K."/>
            <person name="Land M."/>
            <person name="Hauser L."/>
            <person name="Chang Y.J."/>
            <person name="Jeffries C.D."/>
            <person name="Detter J.C."/>
            <person name="Brettin T."/>
            <person name="Rohde M."/>
            <person name="Goker M."/>
            <person name="Bristow J."/>
            <person name="Eisen J.A."/>
            <person name="Markowitz V."/>
            <person name="Hugenholtz P."/>
            <person name="Kyrpides N.C."/>
            <person name="Klenk H.P."/>
            <person name="Chen F."/>
        </authorList>
    </citation>
    <scope>NUCLEOTIDE SEQUENCE [LARGE SCALE GENOMIC DNA]</scope>
    <source>
        <strain evidence="3">ATCC 700099 / DSM 44233 / CIP 104796 / JCM 9543 / NBRC 105858 / Y-104</strain>
    </source>
</reference>
<dbReference type="eggNOG" id="COG0654">
    <property type="taxonomic scope" value="Bacteria"/>
</dbReference>
<accession>C8XF48</accession>
<keyword evidence="2" id="KW-0560">Oxidoreductase</keyword>
<dbReference type="Proteomes" id="UP000002218">
    <property type="component" value="Chromosome"/>
</dbReference>
<dbReference type="InterPro" id="IPR036188">
    <property type="entry name" value="FAD/NAD-bd_sf"/>
</dbReference>
<dbReference type="InParanoid" id="C8XF48"/>
<feature type="region of interest" description="Disordered" evidence="1">
    <location>
        <begin position="442"/>
        <end position="471"/>
    </location>
</feature>
<dbReference type="Gene3D" id="3.50.50.60">
    <property type="entry name" value="FAD/NAD(P)-binding domain"/>
    <property type="match status" value="1"/>
</dbReference>
<organism evidence="2 3">
    <name type="scientific">Nakamurella multipartita (strain ATCC 700099 / DSM 44233 / CIP 104796 / JCM 9543 / NBRC 105858 / Y-104)</name>
    <name type="common">Microsphaera multipartita</name>
    <dbReference type="NCBI Taxonomy" id="479431"/>
    <lineage>
        <taxon>Bacteria</taxon>
        <taxon>Bacillati</taxon>
        <taxon>Actinomycetota</taxon>
        <taxon>Actinomycetes</taxon>
        <taxon>Nakamurellales</taxon>
        <taxon>Nakamurellaceae</taxon>
        <taxon>Nakamurella</taxon>
    </lineage>
</organism>